<dbReference type="STRING" id="4540.A0A3L6PIA9"/>
<protein>
    <submittedName>
        <fullName evidence="1">Uncharacterized protein</fullName>
    </submittedName>
</protein>
<name>A0A3L6PIA9_PANMI</name>
<dbReference type="Proteomes" id="UP000275267">
    <property type="component" value="Unassembled WGS sequence"/>
</dbReference>
<dbReference type="OrthoDB" id="688685at2759"/>
<reference evidence="2" key="1">
    <citation type="journal article" date="2019" name="Nat. Commun.">
        <title>The genome of broomcorn millet.</title>
        <authorList>
            <person name="Zou C."/>
            <person name="Miki D."/>
            <person name="Li D."/>
            <person name="Tang Q."/>
            <person name="Xiao L."/>
            <person name="Rajput S."/>
            <person name="Deng P."/>
            <person name="Jia W."/>
            <person name="Huang R."/>
            <person name="Zhang M."/>
            <person name="Sun Y."/>
            <person name="Hu J."/>
            <person name="Fu X."/>
            <person name="Schnable P.S."/>
            <person name="Li F."/>
            <person name="Zhang H."/>
            <person name="Feng B."/>
            <person name="Zhu X."/>
            <person name="Liu R."/>
            <person name="Schnable J.C."/>
            <person name="Zhu J.-K."/>
            <person name="Zhang H."/>
        </authorList>
    </citation>
    <scope>NUCLEOTIDE SEQUENCE [LARGE SCALE GENOMIC DNA]</scope>
</reference>
<sequence>MQRALAEQLQLPPPVMEMFDAQDEEDDYNGVDQGSRLEIPKVAREIYQHVQKQLSRRFLVIFNNGGCEEIDLESSGFPLSEYSRNKLLWSFQGGFRLYPRTKVDEALKSTRETTDVVLSADSSSIGDDKFADILHHEAEEVARKMINVGGIDSCAAATNCFLYMMKLCGIDYDLATHGCNYWICDGTIQLQQGRCRH</sequence>
<accession>A0A3L6PIA9</accession>
<gene>
    <name evidence="1" type="ORF">C2845_PM18G01980</name>
</gene>
<proteinExistence type="predicted"/>
<dbReference type="AlphaFoldDB" id="A0A3L6PIA9"/>
<evidence type="ECO:0000313" key="2">
    <source>
        <dbReference type="Proteomes" id="UP000275267"/>
    </source>
</evidence>
<evidence type="ECO:0000313" key="1">
    <source>
        <dbReference type="EMBL" id="RLM58614.1"/>
    </source>
</evidence>
<organism evidence="1 2">
    <name type="scientific">Panicum miliaceum</name>
    <name type="common">Proso millet</name>
    <name type="synonym">Broomcorn millet</name>
    <dbReference type="NCBI Taxonomy" id="4540"/>
    <lineage>
        <taxon>Eukaryota</taxon>
        <taxon>Viridiplantae</taxon>
        <taxon>Streptophyta</taxon>
        <taxon>Embryophyta</taxon>
        <taxon>Tracheophyta</taxon>
        <taxon>Spermatophyta</taxon>
        <taxon>Magnoliopsida</taxon>
        <taxon>Liliopsida</taxon>
        <taxon>Poales</taxon>
        <taxon>Poaceae</taxon>
        <taxon>PACMAD clade</taxon>
        <taxon>Panicoideae</taxon>
        <taxon>Panicodae</taxon>
        <taxon>Paniceae</taxon>
        <taxon>Panicinae</taxon>
        <taxon>Panicum</taxon>
        <taxon>Panicum sect. Panicum</taxon>
    </lineage>
</organism>
<keyword evidence="2" id="KW-1185">Reference proteome</keyword>
<dbReference type="EMBL" id="PQIB02000017">
    <property type="protein sequence ID" value="RLM58614.1"/>
    <property type="molecule type" value="Genomic_DNA"/>
</dbReference>
<comment type="caution">
    <text evidence="1">The sequence shown here is derived from an EMBL/GenBank/DDBJ whole genome shotgun (WGS) entry which is preliminary data.</text>
</comment>